<gene>
    <name evidence="2" type="ORF">FNB79_15035</name>
</gene>
<protein>
    <submittedName>
        <fullName evidence="2">Outer membrane beta-barrel protein</fullName>
    </submittedName>
</protein>
<dbReference type="KEGG" id="fop:FNB79_15035"/>
<dbReference type="Pfam" id="PF13715">
    <property type="entry name" value="CarbopepD_reg_2"/>
    <property type="match status" value="1"/>
</dbReference>
<name>A0A516GV14_9FLAO</name>
<dbReference type="InterPro" id="IPR041700">
    <property type="entry name" value="OMP_b-brl_3"/>
</dbReference>
<evidence type="ECO:0000259" key="1">
    <source>
        <dbReference type="Pfam" id="PF14905"/>
    </source>
</evidence>
<feature type="domain" description="Outer membrane protein beta-barrel" evidence="1">
    <location>
        <begin position="486"/>
        <end position="895"/>
    </location>
</feature>
<keyword evidence="3" id="KW-1185">Reference proteome</keyword>
<dbReference type="InterPro" id="IPR008969">
    <property type="entry name" value="CarboxyPept-like_regulatory"/>
</dbReference>
<dbReference type="Proteomes" id="UP000319209">
    <property type="component" value="Chromosome"/>
</dbReference>
<evidence type="ECO:0000313" key="3">
    <source>
        <dbReference type="Proteomes" id="UP000319209"/>
    </source>
</evidence>
<accession>A0A516GV14</accession>
<evidence type="ECO:0000313" key="2">
    <source>
        <dbReference type="EMBL" id="QDO95230.1"/>
    </source>
</evidence>
<dbReference type="AlphaFoldDB" id="A0A516GV14"/>
<dbReference type="SUPFAM" id="SSF49464">
    <property type="entry name" value="Carboxypeptidase regulatory domain-like"/>
    <property type="match status" value="1"/>
</dbReference>
<dbReference type="EMBL" id="CP041637">
    <property type="protein sequence ID" value="QDO95230.1"/>
    <property type="molecule type" value="Genomic_DNA"/>
</dbReference>
<dbReference type="SUPFAM" id="SSF56935">
    <property type="entry name" value="Porins"/>
    <property type="match status" value="1"/>
</dbReference>
<proteinExistence type="predicted"/>
<reference evidence="2 3" key="1">
    <citation type="submission" date="2019-07" db="EMBL/GenBank/DDBJ databases">
        <title>Genome sequencing for Formosa sp. PS13.</title>
        <authorList>
            <person name="Park S.-J."/>
        </authorList>
    </citation>
    <scope>NUCLEOTIDE SEQUENCE [LARGE SCALE GENOMIC DNA]</scope>
    <source>
        <strain evidence="2 3">PS13</strain>
    </source>
</reference>
<sequence length="897" mass="102300">MLKLVLNRYLYLTICLLGVIAVNAQEITLRGVVNDTLGQPLELANVIAIQSVTKAMEGFSITNTKGQYKIVLRANTPYILKVSYLGLKTLEEEVVTSNTDITKHIVLEAHSENLDTVELVYEMPVTFKGDTIVYNTDAFVSGTEKKLGDVLKKLPGLEVNDEGEIEAEGKKVAKVMVEGKDFFDGDSKLAVKNIPADAIDKIEVLRNYNEVSQLSQVTNNQDNVALNILLKEGKKNFWFGEVSAGIGLEERYLVHPKLFYYNPKFSINILTDLNNVGEIPFTIKDYLNFTGGLKSLTEKGGTFFNPSSNNLGITLLQNNKAKAIDTKFGAVNFSYSPTNHWEISGFSIYSYANTQLETESDKSYTATSFQENTNSQTEQNTSLGLIKLSHNFKPNKNFQLDVDTFLKLSNQEENNVLETRSNVTDTITELKTQKPISLKNNLNAYYTHNSKNIFALELQHLYENEDPFYKAIRNIQPFPGVIPSNTEQSNYNINQDRIVTTNKIDSRLDYYFITGPKSNVNFTLGTTFSHQSFNSEIFQILDNQTELNFDTPQLNIDVTYNFSDTFVGFHYKFLTGKFTFTPGITLHQYTTENTQLGTTISNQLVNWSPDVFVNLQLKQSESIRMNYSISREFTDINKLASGYVLTDYNSIYQGDRYLESALYHNVSVNYFSFNMFNFQNIFANVTYNKRIDAFKGNNTIVGINQINSTTNSNFEDDIYSGSVNFQRTFRRIKASFSARVSYSKLNNIVNDTPLLSKSIAQNYKTSVATSFKKAPNVELGYHYIVNNYDNGGQISTFYTNTPFLKLEAVFWNRFLFTADFEYYKYNDKAKTIVNEYNFLDASLVYQKPNSKWEYSAEVTNLLNAKYINQDSFNELFFTTSSYSVQPRYVFFKIKYNL</sequence>
<organism evidence="2 3">
    <name type="scientific">Formosa sediminum</name>
    <dbReference type="NCBI Taxonomy" id="2594004"/>
    <lineage>
        <taxon>Bacteria</taxon>
        <taxon>Pseudomonadati</taxon>
        <taxon>Bacteroidota</taxon>
        <taxon>Flavobacteriia</taxon>
        <taxon>Flavobacteriales</taxon>
        <taxon>Flavobacteriaceae</taxon>
        <taxon>Formosa</taxon>
    </lineage>
</organism>
<dbReference type="Pfam" id="PF14905">
    <property type="entry name" value="OMP_b-brl_3"/>
    <property type="match status" value="1"/>
</dbReference>
<dbReference type="OrthoDB" id="603275at2"/>